<dbReference type="EMBL" id="CP144750">
    <property type="protein sequence ID" value="WVZ80041.1"/>
    <property type="molecule type" value="Genomic_DNA"/>
</dbReference>
<name>A0AAQ3TUL8_PASNO</name>
<evidence type="ECO:0000313" key="3">
    <source>
        <dbReference type="Proteomes" id="UP001341281"/>
    </source>
</evidence>
<dbReference type="Pfam" id="PF07727">
    <property type="entry name" value="RVT_2"/>
    <property type="match status" value="1"/>
</dbReference>
<sequence length="211" mass="24112">MKLPQSKNPIGLKWVYKLKKDSEGNIIRHKAKTGRTRPQGLDIIRMIFALASNEGWEVYHMEVKLAFLNGGIEEEVYVTQPEGFIVKNKECCVIGWPKLFMAFGKYQEHGTFPENFGFKRCSQEQAVYTRGSGVSIIIGVYADDLIITGMNSEEIKEMSDHDLWSKRIIRSLISSQPMPRRFYSNLAWGIAIRMPHEAKISAMKGSGWHIN</sequence>
<protein>
    <recommendedName>
        <fullName evidence="1">Reverse transcriptase Ty1/copia-type domain-containing protein</fullName>
    </recommendedName>
</protein>
<feature type="domain" description="Reverse transcriptase Ty1/copia-type" evidence="1">
    <location>
        <begin position="2"/>
        <end position="159"/>
    </location>
</feature>
<organism evidence="2 3">
    <name type="scientific">Paspalum notatum var. saurae</name>
    <dbReference type="NCBI Taxonomy" id="547442"/>
    <lineage>
        <taxon>Eukaryota</taxon>
        <taxon>Viridiplantae</taxon>
        <taxon>Streptophyta</taxon>
        <taxon>Embryophyta</taxon>
        <taxon>Tracheophyta</taxon>
        <taxon>Spermatophyta</taxon>
        <taxon>Magnoliopsida</taxon>
        <taxon>Liliopsida</taxon>
        <taxon>Poales</taxon>
        <taxon>Poaceae</taxon>
        <taxon>PACMAD clade</taxon>
        <taxon>Panicoideae</taxon>
        <taxon>Andropogonodae</taxon>
        <taxon>Paspaleae</taxon>
        <taxon>Paspalinae</taxon>
        <taxon>Paspalum</taxon>
    </lineage>
</organism>
<reference evidence="2 3" key="1">
    <citation type="submission" date="2024-02" db="EMBL/GenBank/DDBJ databases">
        <title>High-quality chromosome-scale genome assembly of Pensacola bahiagrass (Paspalum notatum Flugge var. saurae).</title>
        <authorList>
            <person name="Vega J.M."/>
            <person name="Podio M."/>
            <person name="Orjuela J."/>
            <person name="Siena L.A."/>
            <person name="Pessino S.C."/>
            <person name="Combes M.C."/>
            <person name="Mariac C."/>
            <person name="Albertini E."/>
            <person name="Pupilli F."/>
            <person name="Ortiz J.P.A."/>
            <person name="Leblanc O."/>
        </authorList>
    </citation>
    <scope>NUCLEOTIDE SEQUENCE [LARGE SCALE GENOMIC DNA]</scope>
    <source>
        <strain evidence="2">R1</strain>
        <tissue evidence="2">Leaf</tissue>
    </source>
</reference>
<dbReference type="InterPro" id="IPR013103">
    <property type="entry name" value="RVT_2"/>
</dbReference>
<gene>
    <name evidence="2" type="ORF">U9M48_027556</name>
</gene>
<evidence type="ECO:0000259" key="1">
    <source>
        <dbReference type="Pfam" id="PF07727"/>
    </source>
</evidence>
<keyword evidence="3" id="KW-1185">Reference proteome</keyword>
<accession>A0AAQ3TUL8</accession>
<proteinExistence type="predicted"/>
<evidence type="ECO:0000313" key="2">
    <source>
        <dbReference type="EMBL" id="WVZ80041.1"/>
    </source>
</evidence>
<dbReference type="Proteomes" id="UP001341281">
    <property type="component" value="Chromosome 06"/>
</dbReference>
<dbReference type="AlphaFoldDB" id="A0AAQ3TUL8"/>